<feature type="transmembrane region" description="Helical" evidence="1">
    <location>
        <begin position="132"/>
        <end position="155"/>
    </location>
</feature>
<protein>
    <submittedName>
        <fullName evidence="2">Uncharacterized protein</fullName>
    </submittedName>
</protein>
<feature type="transmembrane region" description="Helical" evidence="1">
    <location>
        <begin position="7"/>
        <end position="24"/>
    </location>
</feature>
<dbReference type="HOGENOM" id="CLU_1193634_0_0_6"/>
<evidence type="ECO:0000313" key="3">
    <source>
        <dbReference type="Proteomes" id="UP000002770"/>
    </source>
</evidence>
<dbReference type="InParanoid" id="G9ESP2"/>
<evidence type="ECO:0000313" key="2">
    <source>
        <dbReference type="EMBL" id="EHL29723.1"/>
    </source>
</evidence>
<dbReference type="STRING" id="658187.LDG_8313"/>
<name>G9ESP2_9GAMM</name>
<sequence>MMSWICITFLGWMILIGWTLISWINEGFEPTYKKVQRLALMQTLVVREFSDASFVKWLNECVSTNFQAQSARMVLSAQNAGGKLTQAAQKHMGALAHQKDVPMAPELIQLFNDLWLKAQQFWLLLSATGHLLLIKLAILITAIPLFLLAVTAGLVDGLNQRAIRTASLGRESTYVFHKSIPFARKTVFWVLGLWLALPHALPPSPIFVTLSVLLSLVVSVTSSRFKKYL</sequence>
<dbReference type="AlphaFoldDB" id="G9ESP2"/>
<reference evidence="2 3" key="1">
    <citation type="journal article" date="2011" name="BMC Genomics">
        <title>Insight into cross-talk between intra-amoebal pathogens.</title>
        <authorList>
            <person name="Gimenez G."/>
            <person name="Bertelli C."/>
            <person name="Moliner C."/>
            <person name="Robert C."/>
            <person name="Raoult D."/>
            <person name="Fournier P.E."/>
            <person name="Greub G."/>
        </authorList>
    </citation>
    <scope>NUCLEOTIDE SEQUENCE [LARGE SCALE GENOMIC DNA]</scope>
    <source>
        <strain evidence="2 3">LLAP12</strain>
    </source>
</reference>
<keyword evidence="1" id="KW-1133">Transmembrane helix</keyword>
<proteinExistence type="predicted"/>
<dbReference type="Pfam" id="PF14348">
    <property type="entry name" value="DtrJ-like"/>
    <property type="match status" value="1"/>
</dbReference>
<keyword evidence="3" id="KW-1185">Reference proteome</keyword>
<organism evidence="2 3">
    <name type="scientific">Legionella drancourtii LLAP12</name>
    <dbReference type="NCBI Taxonomy" id="658187"/>
    <lineage>
        <taxon>Bacteria</taxon>
        <taxon>Pseudomonadati</taxon>
        <taxon>Pseudomonadota</taxon>
        <taxon>Gammaproteobacteria</taxon>
        <taxon>Legionellales</taxon>
        <taxon>Legionellaceae</taxon>
        <taxon>Legionella</taxon>
    </lineage>
</organism>
<evidence type="ECO:0000256" key="1">
    <source>
        <dbReference type="SAM" id="Phobius"/>
    </source>
</evidence>
<gene>
    <name evidence="2" type="ORF">LDG_8313</name>
</gene>
<accession>G9ESP2</accession>
<keyword evidence="1" id="KW-0812">Transmembrane</keyword>
<dbReference type="Proteomes" id="UP000002770">
    <property type="component" value="Unassembled WGS sequence"/>
</dbReference>
<dbReference type="eggNOG" id="ENOG502Z7W5">
    <property type="taxonomic scope" value="Bacteria"/>
</dbReference>
<keyword evidence="1" id="KW-0472">Membrane</keyword>
<dbReference type="InterPro" id="IPR022266">
    <property type="entry name" value="DtrJ-like"/>
</dbReference>
<dbReference type="EMBL" id="JH413846">
    <property type="protein sequence ID" value="EHL29723.1"/>
    <property type="molecule type" value="Genomic_DNA"/>
</dbReference>
<feature type="transmembrane region" description="Helical" evidence="1">
    <location>
        <begin position="182"/>
        <end position="200"/>
    </location>
</feature>